<proteinExistence type="predicted"/>
<dbReference type="EMBL" id="JACEFO010002392">
    <property type="protein sequence ID" value="KAF8661717.1"/>
    <property type="molecule type" value="Genomic_DNA"/>
</dbReference>
<accession>A0A835AGF4</accession>
<evidence type="ECO:0000313" key="2">
    <source>
        <dbReference type="EMBL" id="KAF8661717.1"/>
    </source>
</evidence>
<evidence type="ECO:0000256" key="1">
    <source>
        <dbReference type="SAM" id="MobiDB-lite"/>
    </source>
</evidence>
<comment type="caution">
    <text evidence="2">The sequence shown here is derived from an EMBL/GenBank/DDBJ whole genome shotgun (WGS) entry which is preliminary data.</text>
</comment>
<evidence type="ECO:0000313" key="3">
    <source>
        <dbReference type="Proteomes" id="UP000636709"/>
    </source>
</evidence>
<protein>
    <submittedName>
        <fullName evidence="2">Uncharacterized protein</fullName>
    </submittedName>
</protein>
<sequence length="82" mass="8745">MSPSLHQIRFIFGASTVPKQAAKNAPIDGNEILIPVTETVPRPAAGIRSRRCRQPAAEDALGPRLHDPPQAPSPMAGAIHFT</sequence>
<dbReference type="Proteomes" id="UP000636709">
    <property type="component" value="Unassembled WGS sequence"/>
</dbReference>
<gene>
    <name evidence="2" type="ORF">HU200_056667</name>
</gene>
<dbReference type="AlphaFoldDB" id="A0A835AGF4"/>
<organism evidence="2 3">
    <name type="scientific">Digitaria exilis</name>
    <dbReference type="NCBI Taxonomy" id="1010633"/>
    <lineage>
        <taxon>Eukaryota</taxon>
        <taxon>Viridiplantae</taxon>
        <taxon>Streptophyta</taxon>
        <taxon>Embryophyta</taxon>
        <taxon>Tracheophyta</taxon>
        <taxon>Spermatophyta</taxon>
        <taxon>Magnoliopsida</taxon>
        <taxon>Liliopsida</taxon>
        <taxon>Poales</taxon>
        <taxon>Poaceae</taxon>
        <taxon>PACMAD clade</taxon>
        <taxon>Panicoideae</taxon>
        <taxon>Panicodae</taxon>
        <taxon>Paniceae</taxon>
        <taxon>Anthephorinae</taxon>
        <taxon>Digitaria</taxon>
    </lineage>
</organism>
<keyword evidence="3" id="KW-1185">Reference proteome</keyword>
<feature type="region of interest" description="Disordered" evidence="1">
    <location>
        <begin position="44"/>
        <end position="82"/>
    </location>
</feature>
<name>A0A835AGF4_9POAL</name>
<reference evidence="2" key="1">
    <citation type="submission" date="2020-07" db="EMBL/GenBank/DDBJ databases">
        <title>Genome sequence and genetic diversity analysis of an under-domesticated orphan crop, white fonio (Digitaria exilis).</title>
        <authorList>
            <person name="Bennetzen J.L."/>
            <person name="Chen S."/>
            <person name="Ma X."/>
            <person name="Wang X."/>
            <person name="Yssel A.E.J."/>
            <person name="Chaluvadi S.R."/>
            <person name="Johnson M."/>
            <person name="Gangashetty P."/>
            <person name="Hamidou F."/>
            <person name="Sanogo M.D."/>
            <person name="Zwaenepoel A."/>
            <person name="Wallace J."/>
            <person name="Van De Peer Y."/>
            <person name="Van Deynze A."/>
        </authorList>
    </citation>
    <scope>NUCLEOTIDE SEQUENCE</scope>
    <source>
        <tissue evidence="2">Leaves</tissue>
    </source>
</reference>